<feature type="transmembrane region" description="Helical" evidence="2">
    <location>
        <begin position="57"/>
        <end position="77"/>
    </location>
</feature>
<gene>
    <name evidence="3" type="ORF">MRAB57_4596</name>
</gene>
<evidence type="ECO:0008006" key="5">
    <source>
        <dbReference type="Google" id="ProtNLM"/>
    </source>
</evidence>
<protein>
    <recommendedName>
        <fullName evidence="5">UsfY protein</fullName>
    </recommendedName>
</protein>
<name>A0A2U3NZ75_9MYCO</name>
<accession>A0A2U3NZ75</accession>
<keyword evidence="2" id="KW-1133">Transmembrane helix</keyword>
<feature type="transmembrane region" description="Helical" evidence="2">
    <location>
        <begin position="33"/>
        <end position="51"/>
    </location>
</feature>
<organism evidence="3 4">
    <name type="scientific">Mycobacterium rhizamassiliense</name>
    <dbReference type="NCBI Taxonomy" id="1841860"/>
    <lineage>
        <taxon>Bacteria</taxon>
        <taxon>Bacillati</taxon>
        <taxon>Actinomycetota</taxon>
        <taxon>Actinomycetes</taxon>
        <taxon>Mycobacteriales</taxon>
        <taxon>Mycobacteriaceae</taxon>
        <taxon>Mycobacterium</taxon>
    </lineage>
</organism>
<dbReference type="STRING" id="1841860.GCA_900157375_04599"/>
<feature type="compositionally biased region" description="Basic and acidic residues" evidence="1">
    <location>
        <begin position="1"/>
        <end position="23"/>
    </location>
</feature>
<dbReference type="AlphaFoldDB" id="A0A2U3NZ75"/>
<evidence type="ECO:0000313" key="3">
    <source>
        <dbReference type="EMBL" id="SPM36755.1"/>
    </source>
</evidence>
<proteinExistence type="predicted"/>
<dbReference type="Proteomes" id="UP000240988">
    <property type="component" value="Unassembled WGS sequence"/>
</dbReference>
<keyword evidence="2" id="KW-0472">Membrane</keyword>
<evidence type="ECO:0000313" key="4">
    <source>
        <dbReference type="Proteomes" id="UP000240988"/>
    </source>
</evidence>
<dbReference type="EMBL" id="FUFA01000005">
    <property type="protein sequence ID" value="SPM36755.1"/>
    <property type="molecule type" value="Genomic_DNA"/>
</dbReference>
<keyword evidence="4" id="KW-1185">Reference proteome</keyword>
<evidence type="ECO:0000256" key="1">
    <source>
        <dbReference type="SAM" id="MobiDB-lite"/>
    </source>
</evidence>
<dbReference type="RefSeq" id="WP_077089389.1">
    <property type="nucleotide sequence ID" value="NZ_LT721901.1"/>
</dbReference>
<sequence length="96" mass="10624">MRHESRDDVGRDRTTRRDADGSARRPRWTPGHIVVGIGVLALVVCITNFALGEVTAGIAAAIVALMAFGAGLDWIGMDRRRVRQAEREWFTSHPAR</sequence>
<keyword evidence="2" id="KW-0812">Transmembrane</keyword>
<reference evidence="3 4" key="1">
    <citation type="submission" date="2017-01" db="EMBL/GenBank/DDBJ databases">
        <authorList>
            <consortium name="Urmite Genomes"/>
        </authorList>
    </citation>
    <scope>NUCLEOTIDE SEQUENCE [LARGE SCALE GENOMIC DNA]</scope>
    <source>
        <strain evidence="3 4">AB57</strain>
    </source>
</reference>
<feature type="region of interest" description="Disordered" evidence="1">
    <location>
        <begin position="1"/>
        <end position="27"/>
    </location>
</feature>
<evidence type="ECO:0000256" key="2">
    <source>
        <dbReference type="SAM" id="Phobius"/>
    </source>
</evidence>